<sequence>MARKTGLGVQNELPDLRKVPLEVLMFTASLTTQSPRPAQDVNADVTTFEPQYTEMTSRLLKISTRYAIVDPTSELCVTVNDYNLLTVQIILKYEMHEGCQKNRLSRPTSQLANRVSLYTTHSQSTGENHRFVIFSSVHSINHHSSVVFRHDESVDHHSDDSIVPFRHDTSVAGHNVALNRKESLTEKLSRTEELSGSLSRKFTNTANPSCSSYASIYNSRLVSIERAKQDKPSATSIALNNGGNRRQSNGEGFGCILLNVLVALRGPRLLSGTSSGPTSTSPRRHL</sequence>
<organism evidence="1 2">
    <name type="scientific">Dorcoceras hygrometricum</name>
    <dbReference type="NCBI Taxonomy" id="472368"/>
    <lineage>
        <taxon>Eukaryota</taxon>
        <taxon>Viridiplantae</taxon>
        <taxon>Streptophyta</taxon>
        <taxon>Embryophyta</taxon>
        <taxon>Tracheophyta</taxon>
        <taxon>Spermatophyta</taxon>
        <taxon>Magnoliopsida</taxon>
        <taxon>eudicotyledons</taxon>
        <taxon>Gunneridae</taxon>
        <taxon>Pentapetalae</taxon>
        <taxon>asterids</taxon>
        <taxon>lamiids</taxon>
        <taxon>Lamiales</taxon>
        <taxon>Gesneriaceae</taxon>
        <taxon>Didymocarpoideae</taxon>
        <taxon>Trichosporeae</taxon>
        <taxon>Loxocarpinae</taxon>
        <taxon>Dorcoceras</taxon>
    </lineage>
</organism>
<gene>
    <name evidence="1" type="ORF">F511_40281</name>
</gene>
<dbReference type="AlphaFoldDB" id="A0A2Z7BQ00"/>
<evidence type="ECO:0000313" key="2">
    <source>
        <dbReference type="Proteomes" id="UP000250235"/>
    </source>
</evidence>
<proteinExistence type="predicted"/>
<dbReference type="EMBL" id="KV003293">
    <property type="protein sequence ID" value="KZV36671.1"/>
    <property type="molecule type" value="Genomic_DNA"/>
</dbReference>
<name>A0A2Z7BQ00_9LAMI</name>
<dbReference type="Proteomes" id="UP000250235">
    <property type="component" value="Unassembled WGS sequence"/>
</dbReference>
<accession>A0A2Z7BQ00</accession>
<evidence type="ECO:0000313" key="1">
    <source>
        <dbReference type="EMBL" id="KZV36671.1"/>
    </source>
</evidence>
<reference evidence="1 2" key="1">
    <citation type="journal article" date="2015" name="Proc. Natl. Acad. Sci. U.S.A.">
        <title>The resurrection genome of Boea hygrometrica: A blueprint for survival of dehydration.</title>
        <authorList>
            <person name="Xiao L."/>
            <person name="Yang G."/>
            <person name="Zhang L."/>
            <person name="Yang X."/>
            <person name="Zhao S."/>
            <person name="Ji Z."/>
            <person name="Zhou Q."/>
            <person name="Hu M."/>
            <person name="Wang Y."/>
            <person name="Chen M."/>
            <person name="Xu Y."/>
            <person name="Jin H."/>
            <person name="Xiao X."/>
            <person name="Hu G."/>
            <person name="Bao F."/>
            <person name="Hu Y."/>
            <person name="Wan P."/>
            <person name="Li L."/>
            <person name="Deng X."/>
            <person name="Kuang T."/>
            <person name="Xiang C."/>
            <person name="Zhu J.K."/>
            <person name="Oliver M.J."/>
            <person name="He Y."/>
        </authorList>
    </citation>
    <scope>NUCLEOTIDE SEQUENCE [LARGE SCALE GENOMIC DNA]</scope>
    <source>
        <strain evidence="2">cv. XS01</strain>
    </source>
</reference>
<keyword evidence="2" id="KW-1185">Reference proteome</keyword>
<protein>
    <submittedName>
        <fullName evidence="1">Uncharacterized protein</fullName>
    </submittedName>
</protein>